<dbReference type="RefSeq" id="XP_003644946.1">
    <property type="nucleotide sequence ID" value="XM_003644898.1"/>
</dbReference>
<keyword evidence="5" id="KW-1015">Disulfide bond</keyword>
<evidence type="ECO:0000256" key="6">
    <source>
        <dbReference type="RuleBase" id="RU000454"/>
    </source>
</evidence>
<feature type="signal peptide" evidence="7">
    <location>
        <begin position="1"/>
        <end position="22"/>
    </location>
</feature>
<dbReference type="GO" id="GO:0000324">
    <property type="term" value="C:fungal-type vacuole"/>
    <property type="evidence" value="ECO:0007669"/>
    <property type="project" value="TreeGrafter"/>
</dbReference>
<dbReference type="EMBL" id="CP002498">
    <property type="protein sequence ID" value="AET38129.1"/>
    <property type="molecule type" value="Genomic_DNA"/>
</dbReference>
<dbReference type="Pfam" id="PF00026">
    <property type="entry name" value="Asp"/>
    <property type="match status" value="1"/>
</dbReference>
<dbReference type="AlphaFoldDB" id="G8JNR1"/>
<evidence type="ECO:0000313" key="9">
    <source>
        <dbReference type="EMBL" id="AET38129.1"/>
    </source>
</evidence>
<feature type="domain" description="Peptidase A1" evidence="8">
    <location>
        <begin position="101"/>
        <end position="412"/>
    </location>
</feature>
<dbReference type="MEROPS" id="A01.018"/>
<dbReference type="GO" id="GO:0004190">
    <property type="term" value="F:aspartic-type endopeptidase activity"/>
    <property type="evidence" value="ECO:0007669"/>
    <property type="project" value="UniProtKB-KW"/>
</dbReference>
<dbReference type="InterPro" id="IPR021109">
    <property type="entry name" value="Peptidase_aspartic_dom_sf"/>
</dbReference>
<dbReference type="PROSITE" id="PS51767">
    <property type="entry name" value="PEPTIDASE_A1"/>
    <property type="match status" value="1"/>
</dbReference>
<organism evidence="9 10">
    <name type="scientific">Eremothecium cymbalariae (strain CBS 270.75 / DBVPG 7215 / KCTC 17166 / NRRL Y-17582)</name>
    <name type="common">Yeast</name>
    <dbReference type="NCBI Taxonomy" id="931890"/>
    <lineage>
        <taxon>Eukaryota</taxon>
        <taxon>Fungi</taxon>
        <taxon>Dikarya</taxon>
        <taxon>Ascomycota</taxon>
        <taxon>Saccharomycotina</taxon>
        <taxon>Saccharomycetes</taxon>
        <taxon>Saccharomycetales</taxon>
        <taxon>Saccharomycetaceae</taxon>
        <taxon>Eremothecium</taxon>
    </lineage>
</organism>
<dbReference type="PRINTS" id="PR00792">
    <property type="entry name" value="PEPSIN"/>
</dbReference>
<feature type="active site" evidence="4">
    <location>
        <position position="119"/>
    </location>
</feature>
<feature type="active site" evidence="4">
    <location>
        <position position="304"/>
    </location>
</feature>
<evidence type="ECO:0000256" key="2">
    <source>
        <dbReference type="ARBA" id="ARBA00022729"/>
    </source>
</evidence>
<dbReference type="InterPro" id="IPR001969">
    <property type="entry name" value="Aspartic_peptidase_AS"/>
</dbReference>
<dbReference type="PANTHER" id="PTHR47966">
    <property type="entry name" value="BETA-SITE APP-CLEAVING ENZYME, ISOFORM A-RELATED"/>
    <property type="match status" value="1"/>
</dbReference>
<feature type="chain" id="PRO_5003510513" description="Peptidase A1 domain-containing protein" evidence="7">
    <location>
        <begin position="23"/>
        <end position="415"/>
    </location>
</feature>
<evidence type="ECO:0000256" key="3">
    <source>
        <dbReference type="ARBA" id="ARBA00022750"/>
    </source>
</evidence>
<dbReference type="GO" id="GO:0051603">
    <property type="term" value="P:proteolysis involved in protein catabolic process"/>
    <property type="evidence" value="ECO:0007669"/>
    <property type="project" value="TreeGrafter"/>
</dbReference>
<dbReference type="KEGG" id="erc:Ecym_2396"/>
<dbReference type="HOGENOM" id="CLU_013253_3_4_1"/>
<feature type="disulfide bond" evidence="5">
    <location>
        <begin position="132"/>
        <end position="137"/>
    </location>
</feature>
<dbReference type="FunFam" id="2.40.70.10:FF:000149">
    <property type="entry name" value="Uncharacterized protein"/>
    <property type="match status" value="1"/>
</dbReference>
<evidence type="ECO:0000259" key="8">
    <source>
        <dbReference type="PROSITE" id="PS51767"/>
    </source>
</evidence>
<evidence type="ECO:0000256" key="5">
    <source>
        <dbReference type="PIRSR" id="PIRSR601461-2"/>
    </source>
</evidence>
<dbReference type="eggNOG" id="KOG1339">
    <property type="taxonomic scope" value="Eukaryota"/>
</dbReference>
<dbReference type="InterPro" id="IPR001461">
    <property type="entry name" value="Aspartic_peptidase_A1"/>
</dbReference>
<keyword evidence="2 7" id="KW-0732">Signal</keyword>
<evidence type="ECO:0000256" key="7">
    <source>
        <dbReference type="SAM" id="SignalP"/>
    </source>
</evidence>
<evidence type="ECO:0000256" key="4">
    <source>
        <dbReference type="PIRSR" id="PIRSR601461-1"/>
    </source>
</evidence>
<dbReference type="Gene3D" id="2.40.70.10">
    <property type="entry name" value="Acid Proteases"/>
    <property type="match status" value="2"/>
</dbReference>
<dbReference type="SUPFAM" id="SSF50630">
    <property type="entry name" value="Acid proteases"/>
    <property type="match status" value="1"/>
</dbReference>
<accession>G8JNR1</accession>
<keyword evidence="6" id="KW-0378">Hydrolase</keyword>
<dbReference type="OrthoDB" id="771136at2759"/>
<dbReference type="InParanoid" id="G8JNR1"/>
<dbReference type="STRING" id="931890.G8JNR1"/>
<dbReference type="PANTHER" id="PTHR47966:SF51">
    <property type="entry name" value="BETA-SITE APP-CLEAVING ENZYME, ISOFORM A-RELATED"/>
    <property type="match status" value="1"/>
</dbReference>
<dbReference type="InterPro" id="IPR033121">
    <property type="entry name" value="PEPTIDASE_A1"/>
</dbReference>
<name>G8JNR1_ERECY</name>
<dbReference type="GeneID" id="11473079"/>
<dbReference type="PROSITE" id="PS00141">
    <property type="entry name" value="ASP_PROTEASE"/>
    <property type="match status" value="1"/>
</dbReference>
<evidence type="ECO:0000256" key="1">
    <source>
        <dbReference type="ARBA" id="ARBA00007447"/>
    </source>
</evidence>
<keyword evidence="3 6" id="KW-0064">Aspartyl protease</keyword>
<reference evidence="10" key="1">
    <citation type="journal article" date="2012" name="G3 (Bethesda)">
        <title>Pichia sorbitophila, an interspecies yeast hybrid reveals early steps of genome resolution following polyploidization.</title>
        <authorList>
            <person name="Leh Louis V."/>
            <person name="Despons L."/>
            <person name="Friedrich A."/>
            <person name="Martin T."/>
            <person name="Durrens P."/>
            <person name="Casaregola S."/>
            <person name="Neuveglise C."/>
            <person name="Fairhead C."/>
            <person name="Marck C."/>
            <person name="Cruz J.A."/>
            <person name="Straub M.L."/>
            <person name="Kugler V."/>
            <person name="Sacerdot C."/>
            <person name="Uzunov Z."/>
            <person name="Thierry A."/>
            <person name="Weiss S."/>
            <person name="Bleykasten C."/>
            <person name="De Montigny J."/>
            <person name="Jacques N."/>
            <person name="Jung P."/>
            <person name="Lemaire M."/>
            <person name="Mallet S."/>
            <person name="Morel G."/>
            <person name="Richard G.F."/>
            <person name="Sarkar A."/>
            <person name="Savel G."/>
            <person name="Schacherer J."/>
            <person name="Seret M.L."/>
            <person name="Talla E."/>
            <person name="Samson G."/>
            <person name="Jubin C."/>
            <person name="Poulain J."/>
            <person name="Vacherie B."/>
            <person name="Barbe V."/>
            <person name="Pelletier E."/>
            <person name="Sherman D.J."/>
            <person name="Westhof E."/>
            <person name="Weissenbach J."/>
            <person name="Baret P.V."/>
            <person name="Wincker P."/>
            <person name="Gaillardin C."/>
            <person name="Dujon B."/>
            <person name="Souciet J.L."/>
        </authorList>
    </citation>
    <scope>NUCLEOTIDE SEQUENCE [LARGE SCALE GENOMIC DNA]</scope>
    <source>
        <strain evidence="10">CBS 270.75 / DBVPG 7215 / KCTC 17166 / NRRL Y-17582</strain>
    </source>
</reference>
<dbReference type="FunCoup" id="G8JNR1">
    <property type="interactions" value="399"/>
</dbReference>
<sequence length="415" mass="45129">MLVQALMPIAALLAAMPAFVEGKIHRASLYKEEGSSLSEVSLTYRSALAGQKYLHGFKKLHPHINITDILEKLKGAANGEVERASSNGHPIALDNFVNNQYYSEIGLGTPPQSFKVVMDTGSSNLWVPNKNCVSEACLNHARFDHDRSSSYAKNDSRFSVSYGKGSMEGFVSYDTLKIGDLTIKNQGFAEATVEPGSAFVYGQFDGILGLAYDGLAVNHIVPPFYEAVHQGLLDEPVFAFYLSDEKKGDSLAGEVVFGGYDETKFTGEISWLPVIRKAYWEVELNSITLGSQKFQLQNYGGALDTGTSFITFPSELYQEFVSKTGATVDPDDGHIIAPCSGSGFPDLTFELAGRSFTISSSDYVVQWDDTTCAVAITPLDLGGAGKMVIIGDVFLRRWYSIYDLSKNAVGLAKSV</sequence>
<protein>
    <recommendedName>
        <fullName evidence="8">Peptidase A1 domain-containing protein</fullName>
    </recommendedName>
</protein>
<dbReference type="Proteomes" id="UP000006790">
    <property type="component" value="Chromosome 2"/>
</dbReference>
<gene>
    <name evidence="9" type="ordered locus">Ecym_2396</name>
</gene>
<comment type="similarity">
    <text evidence="1 6">Belongs to the peptidase A1 family.</text>
</comment>
<dbReference type="OMA" id="KYDHDAS"/>
<proteinExistence type="inferred from homology"/>
<keyword evidence="6" id="KW-0645">Protease</keyword>
<evidence type="ECO:0000313" key="10">
    <source>
        <dbReference type="Proteomes" id="UP000006790"/>
    </source>
</evidence>
<keyword evidence="10" id="KW-1185">Reference proteome</keyword>